<feature type="region of interest" description="Disordered" evidence="3">
    <location>
        <begin position="146"/>
        <end position="284"/>
    </location>
</feature>
<dbReference type="Pfam" id="PF14916">
    <property type="entry name" value="CCDC92"/>
    <property type="match status" value="1"/>
</dbReference>
<reference evidence="6" key="1">
    <citation type="submission" date="2025-08" db="UniProtKB">
        <authorList>
            <consortium name="RefSeq"/>
        </authorList>
    </citation>
    <scope>IDENTIFICATION</scope>
    <source>
        <tissue evidence="6">Gonad</tissue>
    </source>
</reference>
<protein>
    <submittedName>
        <fullName evidence="6">Coiled-coil domain-containing protein 92-like</fullName>
    </submittedName>
</protein>
<dbReference type="InterPro" id="IPR040370">
    <property type="entry name" value="CCDC74A/CCDC74B/CCDC92"/>
</dbReference>
<evidence type="ECO:0000313" key="6">
    <source>
        <dbReference type="RefSeq" id="XP_019644424.1"/>
    </source>
</evidence>
<dbReference type="Proteomes" id="UP000515135">
    <property type="component" value="Unplaced"/>
</dbReference>
<evidence type="ECO:0000313" key="5">
    <source>
        <dbReference type="Proteomes" id="UP000515135"/>
    </source>
</evidence>
<gene>
    <name evidence="6" type="primary">LOC109485316</name>
</gene>
<accession>A0A6P5ADM7</accession>
<dbReference type="GeneID" id="109485316"/>
<feature type="coiled-coil region" evidence="2">
    <location>
        <begin position="4"/>
        <end position="49"/>
    </location>
</feature>
<dbReference type="InterPro" id="IPR039496">
    <property type="entry name" value="CCDC92/74_N"/>
</dbReference>
<feature type="compositionally biased region" description="Polar residues" evidence="3">
    <location>
        <begin position="315"/>
        <end position="327"/>
    </location>
</feature>
<dbReference type="AlphaFoldDB" id="A0A6P5ADM7"/>
<feature type="coiled-coil region" evidence="2">
    <location>
        <begin position="81"/>
        <end position="115"/>
    </location>
</feature>
<keyword evidence="5" id="KW-1185">Reference proteome</keyword>
<dbReference type="KEGG" id="bbel:109485316"/>
<evidence type="ECO:0000259" key="4">
    <source>
        <dbReference type="Pfam" id="PF14916"/>
    </source>
</evidence>
<evidence type="ECO:0000256" key="2">
    <source>
        <dbReference type="SAM" id="Coils"/>
    </source>
</evidence>
<feature type="domain" description="CCDC92/74 N-terminal" evidence="4">
    <location>
        <begin position="9"/>
        <end position="55"/>
    </location>
</feature>
<organism evidence="5 6">
    <name type="scientific">Branchiostoma belcheri</name>
    <name type="common">Amphioxus</name>
    <dbReference type="NCBI Taxonomy" id="7741"/>
    <lineage>
        <taxon>Eukaryota</taxon>
        <taxon>Metazoa</taxon>
        <taxon>Chordata</taxon>
        <taxon>Cephalochordata</taxon>
        <taxon>Leptocardii</taxon>
        <taxon>Amphioxiformes</taxon>
        <taxon>Branchiostomatidae</taxon>
        <taxon>Branchiostoma</taxon>
    </lineage>
</organism>
<feature type="region of interest" description="Disordered" evidence="3">
    <location>
        <begin position="308"/>
        <end position="327"/>
    </location>
</feature>
<dbReference type="RefSeq" id="XP_019644424.1">
    <property type="nucleotide sequence ID" value="XM_019788865.1"/>
</dbReference>
<evidence type="ECO:0000256" key="3">
    <source>
        <dbReference type="SAM" id="MobiDB-lite"/>
    </source>
</evidence>
<proteinExistence type="predicted"/>
<sequence length="327" mass="36605">MATLTQLQDKLRSAQSSILFMQQEHAKTLKGLHEEMHKLQKKCAELTFQLAMETTSTPDEDYFRKKSVGLEKELKQKDDDWKDVQEQAEKKDKRIEMLEQQLRAQEKKFKDELKLKSTKMAQLSNELDSKSATIAYLTTQLHQVKVGKNLRKSREGVEALPEGMSPTPPSSREKSSSSRKTYRRGVTNMPVTGPIRAIHPSPPDSRDGSANVRTASGRRLPTPPMRPRTPSGSNVLDPAPFLESPKVTRDREVSIKPAPAVLPPILPPTGDESEESESDASNRRTFLRRQIRLAKQADRSEVETLAVDQVGGTGDNTLTAVHNTESD</sequence>
<dbReference type="OrthoDB" id="10034392at2759"/>
<dbReference type="PANTHER" id="PTHR14882:SF1">
    <property type="entry name" value="CCDC92 DOMAIN-CONTAINING PROTEIN"/>
    <property type="match status" value="1"/>
</dbReference>
<name>A0A6P5ADM7_BRABE</name>
<evidence type="ECO:0000256" key="1">
    <source>
        <dbReference type="ARBA" id="ARBA00023054"/>
    </source>
</evidence>
<dbReference type="PANTHER" id="PTHR14882">
    <property type="entry name" value="COILED-COIL DOMAIN-CONTAINING 74A"/>
    <property type="match status" value="1"/>
</dbReference>
<keyword evidence="1 2" id="KW-0175">Coiled coil</keyword>